<reference evidence="2" key="1">
    <citation type="submission" date="2018-01" db="EMBL/GenBank/DDBJ databases">
        <authorList>
            <person name="Mao J.F."/>
        </authorList>
    </citation>
    <scope>NUCLEOTIDE SEQUENCE</scope>
    <source>
        <strain evidence="2">Huo1</strain>
        <tissue evidence="2">Leaf</tissue>
    </source>
</reference>
<dbReference type="AlphaFoldDB" id="A0A8X8Z764"/>
<proteinExistence type="predicted"/>
<evidence type="ECO:0000313" key="3">
    <source>
        <dbReference type="Proteomes" id="UP000298416"/>
    </source>
</evidence>
<dbReference type="EMBL" id="PNBA02000018">
    <property type="protein sequence ID" value="KAG6393689.1"/>
    <property type="molecule type" value="Genomic_DNA"/>
</dbReference>
<organism evidence="2">
    <name type="scientific">Salvia splendens</name>
    <name type="common">Scarlet sage</name>
    <dbReference type="NCBI Taxonomy" id="180675"/>
    <lineage>
        <taxon>Eukaryota</taxon>
        <taxon>Viridiplantae</taxon>
        <taxon>Streptophyta</taxon>
        <taxon>Embryophyta</taxon>
        <taxon>Tracheophyta</taxon>
        <taxon>Spermatophyta</taxon>
        <taxon>Magnoliopsida</taxon>
        <taxon>eudicotyledons</taxon>
        <taxon>Gunneridae</taxon>
        <taxon>Pentapetalae</taxon>
        <taxon>asterids</taxon>
        <taxon>lamiids</taxon>
        <taxon>Lamiales</taxon>
        <taxon>Lamiaceae</taxon>
        <taxon>Nepetoideae</taxon>
        <taxon>Mentheae</taxon>
        <taxon>Salviinae</taxon>
        <taxon>Salvia</taxon>
        <taxon>Salvia subgen. Calosphace</taxon>
        <taxon>core Calosphace</taxon>
    </lineage>
</organism>
<keyword evidence="1" id="KW-1133">Transmembrane helix</keyword>
<evidence type="ECO:0000313" key="2">
    <source>
        <dbReference type="EMBL" id="KAG6393689.1"/>
    </source>
</evidence>
<accession>A0A8X8Z764</accession>
<name>A0A8X8Z764_SALSN</name>
<feature type="transmembrane region" description="Helical" evidence="1">
    <location>
        <begin position="133"/>
        <end position="156"/>
    </location>
</feature>
<keyword evidence="3" id="KW-1185">Reference proteome</keyword>
<comment type="caution">
    <text evidence="2">The sequence shown here is derived from an EMBL/GenBank/DDBJ whole genome shotgun (WGS) entry which is preliminary data.</text>
</comment>
<keyword evidence="1" id="KW-0812">Transmembrane</keyword>
<sequence length="158" mass="17772">MDLKRLEDEEMILWHDFVLKESGGTSFTKLGDISPPRGVKAAMEMQRMRRAQVLESEGEVVREKLSLKIAMDMWLWCKIALVSFIQIAAAQPLSDLSRQIGSVCHSKLVNPSTKAVSRAYDRHRSKVSSKQRVLNFLLVGGDCVLVGLQVSFHMVLSQ</sequence>
<evidence type="ECO:0000256" key="1">
    <source>
        <dbReference type="SAM" id="Phobius"/>
    </source>
</evidence>
<protein>
    <submittedName>
        <fullName evidence="2">Uncharacterized protein</fullName>
    </submittedName>
</protein>
<reference evidence="2" key="2">
    <citation type="submission" date="2020-08" db="EMBL/GenBank/DDBJ databases">
        <title>Plant Genome Project.</title>
        <authorList>
            <person name="Zhang R.-G."/>
        </authorList>
    </citation>
    <scope>NUCLEOTIDE SEQUENCE</scope>
    <source>
        <strain evidence="2">Huo1</strain>
        <tissue evidence="2">Leaf</tissue>
    </source>
</reference>
<gene>
    <name evidence="2" type="ORF">SASPL_147934</name>
</gene>
<dbReference type="Proteomes" id="UP000298416">
    <property type="component" value="Unassembled WGS sequence"/>
</dbReference>
<keyword evidence="1" id="KW-0472">Membrane</keyword>